<dbReference type="OrthoDB" id="6358884at2759"/>
<dbReference type="InterPro" id="IPR038377">
    <property type="entry name" value="Na/Glc_symporter_sf"/>
</dbReference>
<evidence type="ECO:0000313" key="13">
    <source>
        <dbReference type="Proteomes" id="UP000616769"/>
    </source>
</evidence>
<dbReference type="GO" id="GO:0015293">
    <property type="term" value="F:symporter activity"/>
    <property type="evidence" value="ECO:0007669"/>
    <property type="project" value="TreeGrafter"/>
</dbReference>
<keyword evidence="9" id="KW-0472">Membrane</keyword>
<evidence type="ECO:0000256" key="10">
    <source>
        <dbReference type="ARBA" id="ARBA00023201"/>
    </source>
</evidence>
<gene>
    <name evidence="12" type="ORF">QR98_0086700</name>
</gene>
<dbReference type="Gene3D" id="1.20.1730.10">
    <property type="entry name" value="Sodium/glucose cotransporter"/>
    <property type="match status" value="1"/>
</dbReference>
<dbReference type="InterPro" id="IPR051163">
    <property type="entry name" value="Sodium:Solute_Symporter_SSF"/>
</dbReference>
<evidence type="ECO:0000256" key="5">
    <source>
        <dbReference type="ARBA" id="ARBA00022692"/>
    </source>
</evidence>
<dbReference type="Proteomes" id="UP000616769">
    <property type="component" value="Unassembled WGS sequence"/>
</dbReference>
<comment type="caution">
    <text evidence="12">The sequence shown here is derived from an EMBL/GenBank/DDBJ whole genome shotgun (WGS) entry which is preliminary data.</text>
</comment>
<dbReference type="PROSITE" id="PS50283">
    <property type="entry name" value="NA_SOLUT_SYMP_3"/>
    <property type="match status" value="1"/>
</dbReference>
<reference evidence="12 13" key="1">
    <citation type="journal article" date="2015" name="Parasit. Vectors">
        <title>Draft genome of the scabies mite.</title>
        <authorList>
            <person name="Rider S.D.Jr."/>
            <person name="Morgan M.S."/>
            <person name="Arlian L.G."/>
        </authorList>
    </citation>
    <scope>NUCLEOTIDE SEQUENCE [LARGE SCALE GENOMIC DNA]</scope>
    <source>
        <strain evidence="12">Arlian Lab</strain>
    </source>
</reference>
<accession>A0A132AI48</accession>
<keyword evidence="3" id="KW-0813">Transport</keyword>
<dbReference type="GO" id="GO:0005886">
    <property type="term" value="C:plasma membrane"/>
    <property type="evidence" value="ECO:0007669"/>
    <property type="project" value="UniProtKB-SubCell"/>
</dbReference>
<keyword evidence="5" id="KW-0812">Transmembrane</keyword>
<keyword evidence="10" id="KW-0739">Sodium transport</keyword>
<name>A0A132AI48_SARSC</name>
<evidence type="ECO:0000256" key="3">
    <source>
        <dbReference type="ARBA" id="ARBA00022448"/>
    </source>
</evidence>
<evidence type="ECO:0000256" key="11">
    <source>
        <dbReference type="RuleBase" id="RU362091"/>
    </source>
</evidence>
<protein>
    <submittedName>
        <fullName evidence="12">Sodium-coupled monocarboxylate transporter 1-like protein 2</fullName>
    </submittedName>
</protein>
<evidence type="ECO:0000256" key="4">
    <source>
        <dbReference type="ARBA" id="ARBA00022475"/>
    </source>
</evidence>
<comment type="similarity">
    <text evidence="2 11">Belongs to the sodium:solute symporter (SSF) (TC 2.A.21) family.</text>
</comment>
<dbReference type="NCBIfam" id="TIGR00813">
    <property type="entry name" value="sss"/>
    <property type="match status" value="1"/>
</dbReference>
<keyword evidence="6" id="KW-1133">Transmembrane helix</keyword>
<keyword evidence="4" id="KW-1003">Cell membrane</keyword>
<evidence type="ECO:0000256" key="1">
    <source>
        <dbReference type="ARBA" id="ARBA00004651"/>
    </source>
</evidence>
<keyword evidence="8" id="KW-0406">Ion transport</keyword>
<dbReference type="PANTHER" id="PTHR42985:SF40">
    <property type="entry name" value="LD47995P-RELATED"/>
    <property type="match status" value="1"/>
</dbReference>
<evidence type="ECO:0000256" key="7">
    <source>
        <dbReference type="ARBA" id="ARBA00023053"/>
    </source>
</evidence>
<dbReference type="CDD" id="cd11492">
    <property type="entry name" value="SLC5sbd_NIS-SMVT"/>
    <property type="match status" value="1"/>
</dbReference>
<dbReference type="VEuPathDB" id="VectorBase:SSCA001478"/>
<keyword evidence="7" id="KW-0915">Sodium</keyword>
<evidence type="ECO:0000256" key="6">
    <source>
        <dbReference type="ARBA" id="ARBA00022989"/>
    </source>
</evidence>
<organism evidence="12 13">
    <name type="scientific">Sarcoptes scabiei</name>
    <name type="common">Itch mite</name>
    <name type="synonym">Acarus scabiei</name>
    <dbReference type="NCBI Taxonomy" id="52283"/>
    <lineage>
        <taxon>Eukaryota</taxon>
        <taxon>Metazoa</taxon>
        <taxon>Ecdysozoa</taxon>
        <taxon>Arthropoda</taxon>
        <taxon>Chelicerata</taxon>
        <taxon>Arachnida</taxon>
        <taxon>Acari</taxon>
        <taxon>Acariformes</taxon>
        <taxon>Sarcoptiformes</taxon>
        <taxon>Astigmata</taxon>
        <taxon>Psoroptidia</taxon>
        <taxon>Sarcoptoidea</taxon>
        <taxon>Sarcoptidae</taxon>
        <taxon>Sarcoptinae</taxon>
        <taxon>Sarcoptes</taxon>
    </lineage>
</organism>
<sequence length="616" mass="67960">MIVKKFSLLDYAVFVGLLIASSFIGIFFAYRSRASASHFLTGNRKLTIFPVTLSLVASFMSTNTLLGVPAEVFQVGTQYVLQSCSITLIIFIAANVFLPVYYDLKIVSVNEYLRKRFDSKYVKMAGSIGFLVATMPYMAVVLYGPATALSSGENSTPLFIESLTPLSIPTSILVVGVICTFYTSIGGIKAVIWTDVLQCILMFLGVAIVITQGLIEIGGFKRAFEILEEGGRFKLLNYEFNIYHHDNMWNVLMGSLVSWGACYCVSQTQVQRYCSMKSELFARKYCCRLQATLYYNLPGLVLLAVMAIMSGVVIYGKYHDCDPVTLGLIKRHDQLVPYFVMDTLSQYPGLPGLFVACVFSGSLSTLSSGFNALATVTWEDICKDQLHWAHHDDHRSLKAVRLLAFGYGLIAIGMSFGVGSLGTVMQASMSLFGSMNGPLFGLFSISILCRFVNKKGALIGFLCGLTASLTISMGAIFYPRPHISLPTTIDNCNAEIQDYYANNSIAISKTSEHFLSSYDPEGIGRLFHISYLIMSTVGFITTVVIGIIVSLCTDGWNESKKLDHRLLSPLVRGISFKSINQNNVDDFGNQNEQEFKERKLTSFELGSVAKQTKMLS</sequence>
<evidence type="ECO:0000256" key="8">
    <source>
        <dbReference type="ARBA" id="ARBA00023065"/>
    </source>
</evidence>
<evidence type="ECO:0000256" key="2">
    <source>
        <dbReference type="ARBA" id="ARBA00006434"/>
    </source>
</evidence>
<dbReference type="AlphaFoldDB" id="A0A132AI48"/>
<evidence type="ECO:0000256" key="9">
    <source>
        <dbReference type="ARBA" id="ARBA00023136"/>
    </source>
</evidence>
<dbReference type="Pfam" id="PF00474">
    <property type="entry name" value="SSF"/>
    <property type="match status" value="1"/>
</dbReference>
<dbReference type="InterPro" id="IPR001734">
    <property type="entry name" value="Na/solute_symporter"/>
</dbReference>
<dbReference type="PANTHER" id="PTHR42985">
    <property type="entry name" value="SODIUM-COUPLED MONOCARBOXYLATE TRANSPORTER"/>
    <property type="match status" value="1"/>
</dbReference>
<evidence type="ECO:0000313" key="12">
    <source>
        <dbReference type="EMBL" id="KPM10120.1"/>
    </source>
</evidence>
<dbReference type="EMBL" id="JXLN01014557">
    <property type="protein sequence ID" value="KPM10120.1"/>
    <property type="molecule type" value="Genomic_DNA"/>
</dbReference>
<proteinExistence type="inferred from homology"/>
<comment type="subcellular location">
    <subcellularLocation>
        <location evidence="1">Cell membrane</location>
        <topology evidence="1">Multi-pass membrane protein</topology>
    </subcellularLocation>
</comment>
<dbReference type="GO" id="GO:0006814">
    <property type="term" value="P:sodium ion transport"/>
    <property type="evidence" value="ECO:0007669"/>
    <property type="project" value="UniProtKB-KW"/>
</dbReference>